<keyword evidence="2" id="KW-1185">Reference proteome</keyword>
<accession>A0A2H3JBD0</accession>
<gene>
    <name evidence="1" type="ORF">WOLCODRAFT_159620</name>
</gene>
<sequence>MLSPLATGKVPGHCPAWKAAALAWQVDMGGRAPQWDDWQWHREREDMSTPYCSDYSEMACLVGH</sequence>
<protein>
    <submittedName>
        <fullName evidence="1">Uncharacterized protein</fullName>
    </submittedName>
</protein>
<name>A0A2H3JBD0_WOLCO</name>
<evidence type="ECO:0000313" key="2">
    <source>
        <dbReference type="Proteomes" id="UP000218811"/>
    </source>
</evidence>
<evidence type="ECO:0000313" key="1">
    <source>
        <dbReference type="EMBL" id="PCH39496.1"/>
    </source>
</evidence>
<reference evidence="1 2" key="1">
    <citation type="journal article" date="2012" name="Science">
        <title>The Paleozoic origin of enzymatic lignin decomposition reconstructed from 31 fungal genomes.</title>
        <authorList>
            <person name="Floudas D."/>
            <person name="Binder M."/>
            <person name="Riley R."/>
            <person name="Barry K."/>
            <person name="Blanchette R.A."/>
            <person name="Henrissat B."/>
            <person name="Martinez A.T."/>
            <person name="Otillar R."/>
            <person name="Spatafora J.W."/>
            <person name="Yadav J.S."/>
            <person name="Aerts A."/>
            <person name="Benoit I."/>
            <person name="Boyd A."/>
            <person name="Carlson A."/>
            <person name="Copeland A."/>
            <person name="Coutinho P.M."/>
            <person name="de Vries R.P."/>
            <person name="Ferreira P."/>
            <person name="Findley K."/>
            <person name="Foster B."/>
            <person name="Gaskell J."/>
            <person name="Glotzer D."/>
            <person name="Gorecki P."/>
            <person name="Heitman J."/>
            <person name="Hesse C."/>
            <person name="Hori C."/>
            <person name="Igarashi K."/>
            <person name="Jurgens J.A."/>
            <person name="Kallen N."/>
            <person name="Kersten P."/>
            <person name="Kohler A."/>
            <person name="Kuees U."/>
            <person name="Kumar T.K.A."/>
            <person name="Kuo A."/>
            <person name="LaButti K."/>
            <person name="Larrondo L.F."/>
            <person name="Lindquist E."/>
            <person name="Ling A."/>
            <person name="Lombard V."/>
            <person name="Lucas S."/>
            <person name="Lundell T."/>
            <person name="Martin R."/>
            <person name="McLaughlin D.J."/>
            <person name="Morgenstern I."/>
            <person name="Morin E."/>
            <person name="Murat C."/>
            <person name="Nagy L.G."/>
            <person name="Nolan M."/>
            <person name="Ohm R.A."/>
            <person name="Patyshakuliyeva A."/>
            <person name="Rokas A."/>
            <person name="Ruiz-Duenas F.J."/>
            <person name="Sabat G."/>
            <person name="Salamov A."/>
            <person name="Samejima M."/>
            <person name="Schmutz J."/>
            <person name="Slot J.C."/>
            <person name="St John F."/>
            <person name="Stenlid J."/>
            <person name="Sun H."/>
            <person name="Sun S."/>
            <person name="Syed K."/>
            <person name="Tsang A."/>
            <person name="Wiebenga A."/>
            <person name="Young D."/>
            <person name="Pisabarro A."/>
            <person name="Eastwood D.C."/>
            <person name="Martin F."/>
            <person name="Cullen D."/>
            <person name="Grigoriev I.V."/>
            <person name="Hibbett D.S."/>
        </authorList>
    </citation>
    <scope>NUCLEOTIDE SEQUENCE [LARGE SCALE GENOMIC DNA]</scope>
    <source>
        <strain evidence="1 2">MD-104</strain>
    </source>
</reference>
<proteinExistence type="predicted"/>
<dbReference type="EMBL" id="KB468000">
    <property type="protein sequence ID" value="PCH39496.1"/>
    <property type="molecule type" value="Genomic_DNA"/>
</dbReference>
<dbReference type="AlphaFoldDB" id="A0A2H3JBD0"/>
<dbReference type="Proteomes" id="UP000218811">
    <property type="component" value="Unassembled WGS sequence"/>
</dbReference>
<organism evidence="1 2">
    <name type="scientific">Wolfiporia cocos (strain MD-104)</name>
    <name type="common">Brown rot fungus</name>
    <dbReference type="NCBI Taxonomy" id="742152"/>
    <lineage>
        <taxon>Eukaryota</taxon>
        <taxon>Fungi</taxon>
        <taxon>Dikarya</taxon>
        <taxon>Basidiomycota</taxon>
        <taxon>Agaricomycotina</taxon>
        <taxon>Agaricomycetes</taxon>
        <taxon>Polyporales</taxon>
        <taxon>Phaeolaceae</taxon>
        <taxon>Wolfiporia</taxon>
    </lineage>
</organism>